<proteinExistence type="predicted"/>
<dbReference type="Gene3D" id="2.80.10.50">
    <property type="match status" value="1"/>
</dbReference>
<dbReference type="EMBL" id="NOXX01000151">
    <property type="protein sequence ID" value="OYQ47170.1"/>
    <property type="molecule type" value="Genomic_DNA"/>
</dbReference>
<keyword evidence="1 2" id="KW-0732">Signal</keyword>
<sequence length="506" mass="54676">MIRNLLFSAACICVFTSSWAQFYEYEHNQNIDFSLNDSYIGSVCATNANNELYSLSFNGTPYPYGIDILGTLALRKFDTAGNLIFTKTIANRATAREMLVDANGDIYFTISFVDQLTYENTVLSFATNGLSHMLVKLNADGALLWYLAPNIENSFVSDLGSIALDANQNIWMAYDDFQNSYLQKLNPNGTILQTIVQDDVPLVSAITTDALGNIYTAGSCSGLNANFNGSSATENFDYNTYVAKYNANGSLQWVRFIEDITCSSPQLAVKNADEIYLATQNFLPHTLDGISVAGPNTGGTDFLLGKLNSNGTWQWVREVPNAGSFELGSRAALTVAPNGTVFLAGSTSGTISWADNVSTTATENAGVILSLTPSGTVSGAKVLTTTGTSRFDALATDTENRIYVSGYARTAFNNGYVFSSTTGRVSSDFLDITEAQLDNISIYPNPTTSILQFGTPISGKLTIYDTTGKCVWSGQGTFSEIDVNHLAVGMYLLKIDNSAVAKFLKR</sequence>
<feature type="domain" description="Secretion system C-terminal sorting" evidence="3">
    <location>
        <begin position="442"/>
        <end position="499"/>
    </location>
</feature>
<organism evidence="4 5">
    <name type="scientific">Flavobacterium aurantiibacter</name>
    <dbReference type="NCBI Taxonomy" id="2023067"/>
    <lineage>
        <taxon>Bacteria</taxon>
        <taxon>Pseudomonadati</taxon>
        <taxon>Bacteroidota</taxon>
        <taxon>Flavobacteriia</taxon>
        <taxon>Flavobacteriales</taxon>
        <taxon>Flavobacteriaceae</taxon>
        <taxon>Flavobacterium</taxon>
    </lineage>
</organism>
<dbReference type="RefSeq" id="WP_094485393.1">
    <property type="nucleotide sequence ID" value="NZ_NOXX01000151.1"/>
</dbReference>
<dbReference type="SUPFAM" id="SSF101898">
    <property type="entry name" value="NHL repeat"/>
    <property type="match status" value="1"/>
</dbReference>
<evidence type="ECO:0000256" key="2">
    <source>
        <dbReference type="SAM" id="SignalP"/>
    </source>
</evidence>
<reference evidence="4 5" key="1">
    <citation type="submission" date="2017-07" db="EMBL/GenBank/DDBJ databases">
        <title>Flavobacterium cyanobacteriorum sp. nov., isolated from cyanobacterial aggregates in a eutrophic lake.</title>
        <authorList>
            <person name="Cai H."/>
        </authorList>
    </citation>
    <scope>NUCLEOTIDE SEQUENCE [LARGE SCALE GENOMIC DNA]</scope>
    <source>
        <strain evidence="4 5">TH167</strain>
    </source>
</reference>
<keyword evidence="5" id="KW-1185">Reference proteome</keyword>
<dbReference type="InterPro" id="IPR026444">
    <property type="entry name" value="Secre_tail"/>
</dbReference>
<feature type="chain" id="PRO_5013124109" description="Secretion system C-terminal sorting domain-containing protein" evidence="2">
    <location>
        <begin position="21"/>
        <end position="506"/>
    </location>
</feature>
<dbReference type="PANTHER" id="PTHR35580">
    <property type="entry name" value="CELL SURFACE GLYCOPROTEIN (S-LAYER PROTEIN)-LIKE PROTEIN"/>
    <property type="match status" value="1"/>
</dbReference>
<dbReference type="Pfam" id="PF18962">
    <property type="entry name" value="Por_Secre_tail"/>
    <property type="match status" value="1"/>
</dbReference>
<dbReference type="PANTHER" id="PTHR35580:SF1">
    <property type="entry name" value="PHYTASE-LIKE DOMAIN-CONTAINING PROTEIN"/>
    <property type="match status" value="1"/>
</dbReference>
<gene>
    <name evidence="4" type="ORF">CHX27_03555</name>
</gene>
<protein>
    <recommendedName>
        <fullName evidence="3">Secretion system C-terminal sorting domain-containing protein</fullName>
    </recommendedName>
</protein>
<dbReference type="OrthoDB" id="1405326at2"/>
<evidence type="ECO:0000259" key="3">
    <source>
        <dbReference type="Pfam" id="PF18962"/>
    </source>
</evidence>
<comment type="caution">
    <text evidence="4">The sequence shown here is derived from an EMBL/GenBank/DDBJ whole genome shotgun (WGS) entry which is preliminary data.</text>
</comment>
<evidence type="ECO:0000256" key="1">
    <source>
        <dbReference type="ARBA" id="ARBA00022729"/>
    </source>
</evidence>
<evidence type="ECO:0000313" key="4">
    <source>
        <dbReference type="EMBL" id="OYQ47170.1"/>
    </source>
</evidence>
<feature type="signal peptide" evidence="2">
    <location>
        <begin position="1"/>
        <end position="20"/>
    </location>
</feature>
<dbReference type="Proteomes" id="UP000216035">
    <property type="component" value="Unassembled WGS sequence"/>
</dbReference>
<dbReference type="AlphaFoldDB" id="A0A256A2A5"/>
<dbReference type="InterPro" id="IPR052918">
    <property type="entry name" value="Motility_Chemotaxis_Reg"/>
</dbReference>
<name>A0A256A2A5_9FLAO</name>
<accession>A0A256A2A5</accession>
<dbReference type="NCBIfam" id="TIGR04183">
    <property type="entry name" value="Por_Secre_tail"/>
    <property type="match status" value="1"/>
</dbReference>
<evidence type="ECO:0000313" key="5">
    <source>
        <dbReference type="Proteomes" id="UP000216035"/>
    </source>
</evidence>